<dbReference type="EMBL" id="JAATVY010000032">
    <property type="protein sequence ID" value="NJC73566.1"/>
    <property type="molecule type" value="Genomic_DNA"/>
</dbReference>
<reference evidence="2 3" key="1">
    <citation type="submission" date="2020-03" db="EMBL/GenBank/DDBJ databases">
        <title>WGS of the type strain of Planosporangium spp.</title>
        <authorList>
            <person name="Thawai C."/>
        </authorList>
    </citation>
    <scope>NUCLEOTIDE SEQUENCE [LARGE SCALE GENOMIC DNA]</scope>
    <source>
        <strain evidence="2 3">TBRC 5610</strain>
    </source>
</reference>
<feature type="region of interest" description="Disordered" evidence="1">
    <location>
        <begin position="1"/>
        <end position="44"/>
    </location>
</feature>
<dbReference type="PANTHER" id="PTHR34796">
    <property type="entry name" value="EXPRESSED PROTEIN"/>
    <property type="match status" value="1"/>
</dbReference>
<evidence type="ECO:0000313" key="3">
    <source>
        <dbReference type="Proteomes" id="UP000722989"/>
    </source>
</evidence>
<comment type="caution">
    <text evidence="2">The sequence shown here is derived from an EMBL/GenBank/DDBJ whole genome shotgun (WGS) entry which is preliminary data.</text>
</comment>
<dbReference type="InterPro" id="IPR005500">
    <property type="entry name" value="DUF309"/>
</dbReference>
<feature type="region of interest" description="Disordered" evidence="1">
    <location>
        <begin position="140"/>
        <end position="161"/>
    </location>
</feature>
<dbReference type="Pfam" id="PF03745">
    <property type="entry name" value="DUF309"/>
    <property type="match status" value="1"/>
</dbReference>
<dbReference type="SUPFAM" id="SSF140663">
    <property type="entry name" value="TTHA0068-like"/>
    <property type="match status" value="1"/>
</dbReference>
<sequence>MHSGARDRDPSGRPRQSRPRDATGRPLPYGDPRGVEPVPEEPLPPAETLAFAQSLLDAGRAFAAHEVLEAAWKAAPAPERELWQGLAQVCVGITHAQRGNLAGAVRLVDRGVERLRPYAGTPPHGIDVAGVLAWHARNAADPAAADPPRLTTARRDLPRSS</sequence>
<evidence type="ECO:0000256" key="1">
    <source>
        <dbReference type="SAM" id="MobiDB-lite"/>
    </source>
</evidence>
<feature type="compositionally biased region" description="Low complexity" evidence="1">
    <location>
        <begin position="140"/>
        <end position="151"/>
    </location>
</feature>
<proteinExistence type="predicted"/>
<dbReference type="Gene3D" id="1.10.3450.10">
    <property type="entry name" value="TTHA0068-like"/>
    <property type="match status" value="1"/>
</dbReference>
<accession>A0ABX0Y589</accession>
<dbReference type="InterPro" id="IPR023203">
    <property type="entry name" value="TTHA0068_sf"/>
</dbReference>
<dbReference type="Proteomes" id="UP000722989">
    <property type="component" value="Unassembled WGS sequence"/>
</dbReference>
<dbReference type="PANTHER" id="PTHR34796:SF1">
    <property type="entry name" value="EXPRESSED PROTEIN"/>
    <property type="match status" value="1"/>
</dbReference>
<organism evidence="2 3">
    <name type="scientific">Planosporangium thailandense</name>
    <dbReference type="NCBI Taxonomy" id="765197"/>
    <lineage>
        <taxon>Bacteria</taxon>
        <taxon>Bacillati</taxon>
        <taxon>Actinomycetota</taxon>
        <taxon>Actinomycetes</taxon>
        <taxon>Micromonosporales</taxon>
        <taxon>Micromonosporaceae</taxon>
        <taxon>Planosporangium</taxon>
    </lineage>
</organism>
<keyword evidence="3" id="KW-1185">Reference proteome</keyword>
<evidence type="ECO:0000313" key="2">
    <source>
        <dbReference type="EMBL" id="NJC73566.1"/>
    </source>
</evidence>
<protein>
    <submittedName>
        <fullName evidence="2">DUF309 domain-containing protein</fullName>
    </submittedName>
</protein>
<feature type="compositionally biased region" description="Basic and acidic residues" evidence="1">
    <location>
        <begin position="1"/>
        <end position="23"/>
    </location>
</feature>
<name>A0ABX0Y589_9ACTN</name>
<gene>
    <name evidence="2" type="ORF">HC031_28135</name>
</gene>